<evidence type="ECO:0000313" key="3">
    <source>
        <dbReference type="Proteomes" id="UP000828251"/>
    </source>
</evidence>
<dbReference type="EMBL" id="JAIQCV010000006">
    <property type="protein sequence ID" value="KAH1092284.1"/>
    <property type="molecule type" value="Genomic_DNA"/>
</dbReference>
<comment type="caution">
    <text evidence="2">The sequence shown here is derived from an EMBL/GenBank/DDBJ whole genome shotgun (WGS) entry which is preliminary data.</text>
</comment>
<dbReference type="OrthoDB" id="999899at2759"/>
<reference evidence="2 3" key="1">
    <citation type="journal article" date="2021" name="Plant Biotechnol. J.">
        <title>Multi-omics assisted identification of the key and species-specific regulatory components of drought-tolerant mechanisms in Gossypium stocksii.</title>
        <authorList>
            <person name="Yu D."/>
            <person name="Ke L."/>
            <person name="Zhang D."/>
            <person name="Wu Y."/>
            <person name="Sun Y."/>
            <person name="Mei J."/>
            <person name="Sun J."/>
            <person name="Sun Y."/>
        </authorList>
    </citation>
    <scope>NUCLEOTIDE SEQUENCE [LARGE SCALE GENOMIC DNA]</scope>
    <source>
        <strain evidence="3">cv. E1</strain>
        <tissue evidence="2">Leaf</tissue>
    </source>
</reference>
<organism evidence="2 3">
    <name type="scientific">Gossypium stocksii</name>
    <dbReference type="NCBI Taxonomy" id="47602"/>
    <lineage>
        <taxon>Eukaryota</taxon>
        <taxon>Viridiplantae</taxon>
        <taxon>Streptophyta</taxon>
        <taxon>Embryophyta</taxon>
        <taxon>Tracheophyta</taxon>
        <taxon>Spermatophyta</taxon>
        <taxon>Magnoliopsida</taxon>
        <taxon>eudicotyledons</taxon>
        <taxon>Gunneridae</taxon>
        <taxon>Pentapetalae</taxon>
        <taxon>rosids</taxon>
        <taxon>malvids</taxon>
        <taxon>Malvales</taxon>
        <taxon>Malvaceae</taxon>
        <taxon>Malvoideae</taxon>
        <taxon>Gossypium</taxon>
    </lineage>
</organism>
<dbReference type="AlphaFoldDB" id="A0A9D3VRH1"/>
<evidence type="ECO:0000259" key="1">
    <source>
        <dbReference type="Pfam" id="PF13966"/>
    </source>
</evidence>
<dbReference type="Pfam" id="PF13966">
    <property type="entry name" value="zf-RVT"/>
    <property type="match status" value="1"/>
</dbReference>
<keyword evidence="3" id="KW-1185">Reference proteome</keyword>
<dbReference type="InterPro" id="IPR026960">
    <property type="entry name" value="RVT-Znf"/>
</dbReference>
<protein>
    <recommendedName>
        <fullName evidence="1">Reverse transcriptase zinc-binding domain-containing protein</fullName>
    </recommendedName>
</protein>
<name>A0A9D3VRH1_9ROSI</name>
<evidence type="ECO:0000313" key="2">
    <source>
        <dbReference type="EMBL" id="KAH1092284.1"/>
    </source>
</evidence>
<sequence>MDFVGGLVRVATFQYGLIFGRRGRLKTDYRITVENDDIQLVSDLIEEDNRTWKKKVVVEDRCIRCHQGVEDCNHVFRFCPTTNEIWSHLNISWVFNNSNLEFWNWLTWVFIQGTIEQCRVFCYGLWLIWTNRNKQIYKGKSSTSWDISKQVISYISELDGIKEKVLILEANTRLTPNMQRSNVTIYFDAAFDP</sequence>
<proteinExistence type="predicted"/>
<gene>
    <name evidence="2" type="ORF">J1N35_019541</name>
</gene>
<accession>A0A9D3VRH1</accession>
<feature type="domain" description="Reverse transcriptase zinc-binding" evidence="1">
    <location>
        <begin position="47"/>
        <end position="86"/>
    </location>
</feature>
<dbReference type="Proteomes" id="UP000828251">
    <property type="component" value="Unassembled WGS sequence"/>
</dbReference>